<dbReference type="EMBL" id="BOOU01000029">
    <property type="protein sequence ID" value="GII76830.1"/>
    <property type="molecule type" value="Genomic_DNA"/>
</dbReference>
<evidence type="ECO:0000313" key="2">
    <source>
        <dbReference type="EMBL" id="GII76830.1"/>
    </source>
</evidence>
<keyword evidence="3" id="KW-1185">Reference proteome</keyword>
<dbReference type="AlphaFoldDB" id="A0A919V423"/>
<proteinExistence type="predicted"/>
<sequence length="108" mass="11469">MFIPVIRVVSGNRPENVTPGGPGRAPLSSTRVRAYYHGLDGAVHIGPAAAAPGRPTRPDPGAPRPAAPLRSTALTWVNVGEIAIVDRLNQLTVERSGVWWCAVEELGR</sequence>
<dbReference type="Proteomes" id="UP000655287">
    <property type="component" value="Unassembled WGS sequence"/>
</dbReference>
<organism evidence="2 3">
    <name type="scientific">Sphaerisporangium rufum</name>
    <dbReference type="NCBI Taxonomy" id="1381558"/>
    <lineage>
        <taxon>Bacteria</taxon>
        <taxon>Bacillati</taxon>
        <taxon>Actinomycetota</taxon>
        <taxon>Actinomycetes</taxon>
        <taxon>Streptosporangiales</taxon>
        <taxon>Streptosporangiaceae</taxon>
        <taxon>Sphaerisporangium</taxon>
    </lineage>
</organism>
<protein>
    <submittedName>
        <fullName evidence="2">Uncharacterized protein</fullName>
    </submittedName>
</protein>
<accession>A0A919V423</accession>
<reference evidence="2" key="1">
    <citation type="submission" date="2021-01" db="EMBL/GenBank/DDBJ databases">
        <title>Whole genome shotgun sequence of Sphaerisporangium rufum NBRC 109079.</title>
        <authorList>
            <person name="Komaki H."/>
            <person name="Tamura T."/>
        </authorList>
    </citation>
    <scope>NUCLEOTIDE SEQUENCE</scope>
    <source>
        <strain evidence="2">NBRC 109079</strain>
    </source>
</reference>
<feature type="region of interest" description="Disordered" evidence="1">
    <location>
        <begin position="47"/>
        <end position="67"/>
    </location>
</feature>
<evidence type="ECO:0000313" key="3">
    <source>
        <dbReference type="Proteomes" id="UP000655287"/>
    </source>
</evidence>
<gene>
    <name evidence="2" type="ORF">Sru01_18120</name>
</gene>
<comment type="caution">
    <text evidence="2">The sequence shown here is derived from an EMBL/GenBank/DDBJ whole genome shotgun (WGS) entry which is preliminary data.</text>
</comment>
<name>A0A919V423_9ACTN</name>
<evidence type="ECO:0000256" key="1">
    <source>
        <dbReference type="SAM" id="MobiDB-lite"/>
    </source>
</evidence>